<dbReference type="InterPro" id="IPR000873">
    <property type="entry name" value="AMP-dep_synth/lig_dom"/>
</dbReference>
<feature type="domain" description="Carrier" evidence="8">
    <location>
        <begin position="4848"/>
        <end position="4921"/>
    </location>
</feature>
<organism evidence="9 10">
    <name type="scientific">Clathrospora elynae</name>
    <dbReference type="NCBI Taxonomy" id="706981"/>
    <lineage>
        <taxon>Eukaryota</taxon>
        <taxon>Fungi</taxon>
        <taxon>Dikarya</taxon>
        <taxon>Ascomycota</taxon>
        <taxon>Pezizomycotina</taxon>
        <taxon>Dothideomycetes</taxon>
        <taxon>Pleosporomycetidae</taxon>
        <taxon>Pleosporales</taxon>
        <taxon>Diademaceae</taxon>
        <taxon>Clathrospora</taxon>
    </lineage>
</organism>
<keyword evidence="6" id="KW-0677">Repeat</keyword>
<dbReference type="NCBIfam" id="NF003417">
    <property type="entry name" value="PRK04813.1"/>
    <property type="match status" value="4"/>
</dbReference>
<dbReference type="InterPro" id="IPR020845">
    <property type="entry name" value="AMP-binding_CS"/>
</dbReference>
<accession>A0A6A5TGP6</accession>
<keyword evidence="10" id="KW-1185">Reference proteome</keyword>
<dbReference type="SMART" id="SM00823">
    <property type="entry name" value="PKS_PP"/>
    <property type="match status" value="4"/>
</dbReference>
<dbReference type="NCBIfam" id="TIGR01733">
    <property type="entry name" value="AA-adenyl-dom"/>
    <property type="match status" value="3"/>
</dbReference>
<dbReference type="PANTHER" id="PTHR45527">
    <property type="entry name" value="NONRIBOSOMAL PEPTIDE SYNTHETASE"/>
    <property type="match status" value="1"/>
</dbReference>
<dbReference type="FunFam" id="3.30.300.30:FF:000015">
    <property type="entry name" value="Nonribosomal peptide synthase SidD"/>
    <property type="match status" value="2"/>
</dbReference>
<evidence type="ECO:0000256" key="1">
    <source>
        <dbReference type="ARBA" id="ARBA00004924"/>
    </source>
</evidence>
<dbReference type="Gene3D" id="3.30.300.30">
    <property type="match status" value="4"/>
</dbReference>
<dbReference type="GO" id="GO:0010106">
    <property type="term" value="P:cellular response to iron ion starvation"/>
    <property type="evidence" value="ECO:0007669"/>
    <property type="project" value="UniProtKB-ARBA"/>
</dbReference>
<dbReference type="InterPro" id="IPR001242">
    <property type="entry name" value="Condensation_dom"/>
</dbReference>
<dbReference type="SUPFAM" id="SSF47336">
    <property type="entry name" value="ACP-like"/>
    <property type="match status" value="5"/>
</dbReference>
<dbReference type="InterPro" id="IPR036736">
    <property type="entry name" value="ACP-like_sf"/>
</dbReference>
<comment type="similarity">
    <text evidence="7">Belongs to the NRP synthetase family.</text>
</comment>
<name>A0A6A5TGP6_9PLEO</name>
<dbReference type="GO" id="GO:0031177">
    <property type="term" value="F:phosphopantetheine binding"/>
    <property type="evidence" value="ECO:0007669"/>
    <property type="project" value="InterPro"/>
</dbReference>
<evidence type="ECO:0000313" key="10">
    <source>
        <dbReference type="Proteomes" id="UP000800038"/>
    </source>
</evidence>
<dbReference type="GO" id="GO:0005737">
    <property type="term" value="C:cytoplasm"/>
    <property type="evidence" value="ECO:0007669"/>
    <property type="project" value="TreeGrafter"/>
</dbReference>
<proteinExistence type="inferred from homology"/>
<evidence type="ECO:0000313" key="9">
    <source>
        <dbReference type="EMBL" id="KAF1948057.1"/>
    </source>
</evidence>
<feature type="domain" description="Carrier" evidence="8">
    <location>
        <begin position="2659"/>
        <end position="2732"/>
    </location>
</feature>
<dbReference type="FunFam" id="3.40.50.12780:FF:000024">
    <property type="entry name" value="Nonribosomal siderophore peptide synthase SidC"/>
    <property type="match status" value="2"/>
</dbReference>
<evidence type="ECO:0000256" key="5">
    <source>
        <dbReference type="ARBA" id="ARBA00022598"/>
    </source>
</evidence>
<dbReference type="OrthoDB" id="416786at2759"/>
<dbReference type="GO" id="GO:0043041">
    <property type="term" value="P:amino acid activation for nonribosomal peptide biosynthetic process"/>
    <property type="evidence" value="ECO:0007669"/>
    <property type="project" value="TreeGrafter"/>
</dbReference>
<keyword evidence="5" id="KW-0436">Ligase</keyword>
<dbReference type="EMBL" id="ML975997">
    <property type="protein sequence ID" value="KAF1948057.1"/>
    <property type="molecule type" value="Genomic_DNA"/>
</dbReference>
<gene>
    <name evidence="9" type="ORF">EJ02DRAFT_472530</name>
</gene>
<dbReference type="FunFam" id="3.40.50.980:FF:000001">
    <property type="entry name" value="Non-ribosomal peptide synthetase"/>
    <property type="match status" value="2"/>
</dbReference>
<dbReference type="SUPFAM" id="SSF52777">
    <property type="entry name" value="CoA-dependent acyltransferases"/>
    <property type="match status" value="12"/>
</dbReference>
<keyword evidence="3" id="KW-0596">Phosphopantetheine</keyword>
<feature type="domain" description="Carrier" evidence="8">
    <location>
        <begin position="4289"/>
        <end position="4365"/>
    </location>
</feature>
<dbReference type="CDD" id="cd05918">
    <property type="entry name" value="A_NRPS_SidN3_like"/>
    <property type="match status" value="3"/>
</dbReference>
<dbReference type="Pfam" id="PF00668">
    <property type="entry name" value="Condensation"/>
    <property type="match status" value="6"/>
</dbReference>
<dbReference type="InterPro" id="IPR045851">
    <property type="entry name" value="AMP-bd_C_sf"/>
</dbReference>
<evidence type="ECO:0000256" key="4">
    <source>
        <dbReference type="ARBA" id="ARBA00022553"/>
    </source>
</evidence>
<reference evidence="9" key="1">
    <citation type="journal article" date="2020" name="Stud. Mycol.">
        <title>101 Dothideomycetes genomes: a test case for predicting lifestyles and emergence of pathogens.</title>
        <authorList>
            <person name="Haridas S."/>
            <person name="Albert R."/>
            <person name="Binder M."/>
            <person name="Bloem J."/>
            <person name="Labutti K."/>
            <person name="Salamov A."/>
            <person name="Andreopoulos B."/>
            <person name="Baker S."/>
            <person name="Barry K."/>
            <person name="Bills G."/>
            <person name="Bluhm B."/>
            <person name="Cannon C."/>
            <person name="Castanera R."/>
            <person name="Culley D."/>
            <person name="Daum C."/>
            <person name="Ezra D."/>
            <person name="Gonzalez J."/>
            <person name="Henrissat B."/>
            <person name="Kuo A."/>
            <person name="Liang C."/>
            <person name="Lipzen A."/>
            <person name="Lutzoni F."/>
            <person name="Magnuson J."/>
            <person name="Mondo S."/>
            <person name="Nolan M."/>
            <person name="Ohm R."/>
            <person name="Pangilinan J."/>
            <person name="Park H.-J."/>
            <person name="Ramirez L."/>
            <person name="Alfaro M."/>
            <person name="Sun H."/>
            <person name="Tritt A."/>
            <person name="Yoshinaga Y."/>
            <person name="Zwiers L.-H."/>
            <person name="Turgeon B."/>
            <person name="Goodwin S."/>
            <person name="Spatafora J."/>
            <person name="Crous P."/>
            <person name="Grigoriev I."/>
        </authorList>
    </citation>
    <scope>NUCLEOTIDE SEQUENCE</scope>
    <source>
        <strain evidence="9">CBS 161.51</strain>
    </source>
</reference>
<keyword evidence="4" id="KW-0597">Phosphoprotein</keyword>
<evidence type="ECO:0000256" key="3">
    <source>
        <dbReference type="ARBA" id="ARBA00022450"/>
    </source>
</evidence>
<comment type="similarity">
    <text evidence="2">Belongs to the ATP-dependent AMP-binding enzyme family.</text>
</comment>
<dbReference type="InterPro" id="IPR010071">
    <property type="entry name" value="AA_adenyl_dom"/>
</dbReference>
<dbReference type="GO" id="GO:0016874">
    <property type="term" value="F:ligase activity"/>
    <property type="evidence" value="ECO:0007669"/>
    <property type="project" value="UniProtKB-KW"/>
</dbReference>
<dbReference type="SMART" id="SM01294">
    <property type="entry name" value="PKS_PP_betabranch"/>
    <property type="match status" value="1"/>
</dbReference>
<protein>
    <recommendedName>
        <fullName evidence="8">Carrier domain-containing protein</fullName>
    </recommendedName>
</protein>
<evidence type="ECO:0000259" key="8">
    <source>
        <dbReference type="PROSITE" id="PS50075"/>
    </source>
</evidence>
<dbReference type="InterPro" id="IPR023213">
    <property type="entry name" value="CAT-like_dom_sf"/>
</dbReference>
<dbReference type="Gene3D" id="3.30.559.30">
    <property type="entry name" value="Nonribosomal peptide synthetase, condensation domain"/>
    <property type="match status" value="6"/>
</dbReference>
<dbReference type="Gene3D" id="1.10.1200.10">
    <property type="entry name" value="ACP-like"/>
    <property type="match status" value="5"/>
</dbReference>
<dbReference type="Gene3D" id="3.40.50.12780">
    <property type="entry name" value="N-terminal domain of ligase-like"/>
    <property type="match status" value="4"/>
</dbReference>
<dbReference type="InterPro" id="IPR042099">
    <property type="entry name" value="ANL_N_sf"/>
</dbReference>
<feature type="domain" description="Carrier" evidence="8">
    <location>
        <begin position="1600"/>
        <end position="1677"/>
    </location>
</feature>
<dbReference type="CDD" id="cd19542">
    <property type="entry name" value="CT_NRPS-like"/>
    <property type="match status" value="2"/>
</dbReference>
<dbReference type="Gene3D" id="3.30.559.10">
    <property type="entry name" value="Chloramphenicol acetyltransferase-like domain"/>
    <property type="match status" value="6"/>
</dbReference>
<dbReference type="InterPro" id="IPR006162">
    <property type="entry name" value="Ppantetheine_attach_site"/>
</dbReference>
<feature type="domain" description="Carrier" evidence="8">
    <location>
        <begin position="3735"/>
        <end position="3812"/>
    </location>
</feature>
<dbReference type="Proteomes" id="UP000800038">
    <property type="component" value="Unassembled WGS sequence"/>
</dbReference>
<dbReference type="FunFam" id="3.30.300.30:FF:000033">
    <property type="entry name" value="Nonribosomal siderophore peptide synthase SidC"/>
    <property type="match status" value="1"/>
</dbReference>
<dbReference type="InterPro" id="IPR020806">
    <property type="entry name" value="PKS_PP-bd"/>
</dbReference>
<dbReference type="InterPro" id="IPR009081">
    <property type="entry name" value="PP-bd_ACP"/>
</dbReference>
<sequence>MPQRNGRSQRLSIVNERPSIIDGPGLLHELVQSTSLAPAIEFLEDGSTRRRFEYKTLHSLSDCLATKITMMFAKLESASPIIPILLPQCPELYVVLLAVLKAGKAFCPLSLDTPAERLKFVLQDVSAEFLITSSDYGDRIRAITELRTVFVDRELSERGEPPRGRLPKPSTNDLAYVLYTSGSTGQPKAVSVSHRAVTQSLLAHDRHIPDFTRFLQFAAPTFDVSIFEIFFPWLRGRTLVGCTRAQMLDDLPGTINKLEVDAAELTPTVVGNLLNGRSSVPGLKLLLTIGEMLTQHVVDEYGGDEARECILWAMYGPTEGAIHCTLQPHFSTSLSANTIGYPLDTVSAFIIAPNSEEDAPANIEVLPVGEVGELAIGGPQVAEEYLNRPELTAASFVQHPDYGRLYRTGDRAKLCKNGVLECLGRIVAGQVKFRGQRVELGEIEHAIMKIDSCRTATVMVIEDRLVAFCATGSQKVSRADVLETCRSWLPSSMVPSDVSLMDSVPHLPSGKIDKVSLEANYLSMLHASITSTSPDLYLQDPLSHTVLGILKNHTTHDLAMDSKLAFAGLDSLRSIFITSALRQEGFNLGAMDILLAATPGDVIAACRNCNVTNGHHTLPESPTEIPGNIDIPQLKRWQDEIACILPCTPLQEAMLAETITKSSAYCNWVEIELLTSRTYDQTRDVLRHIAQTTEILRTGFWPVSQDAGTFVQVIWKDLLPSQIREVISLSKAYTLDRNDAFLRPFNVQVCMSSERPRILFQMHHALYDGWSFDLILHDLDRRLQGEEPARRPQFREVVRHFTRKLRQDDHDSAMGYWTHLLENYVPAVLPNYNGKLVSDSGVHRYSGRSMVNKRLLFGRARELAVSPQVFFQAATAYILRLYTGSTDVVFGNVTSGRTIPVTGVEDIIGPCIATIPFRFNFTGNLRVREILHKTQSQNRDSLRHSTLPLRNIARAANVRPGARLFDVLLVWQQSLSSTSDSLLTAKIVDSADDLEFRITLEFEPREDYISFRATFDPSTIPEHQIKYLSRQIDEVVRLFLRDPSCEVTSINHCFSTSSLSIANPDPRQQAIEYGPSHTVERWASRDPDREAIVFGHFVDGLMEIKDTMTYGLLNSCANQFARVLVEHGVGQDQLVGVVLEKSIDLYVSILAVLKLGCGYLPLVPDTPIDRVRTIFNDAQVAVCISDSSISTALRQGLSVDLVDFDLTELSGYSNQNLNVPYNGQHLAYAVFTSGSTGTPKGVLITQNNLMSNLQYLSSIYPFSAESRMLQSCSQAFDVSVFEIFFSWYVGICLCTAKKDDLFRDFEAAINRLEVTHLSLTPTVAALVNPKNVPKVMFLVTAGEALTENVRRSWAGRGLYQGYGPSETTNICTVRAAVTAEDLINNIGSPFDNTSAFVLDPEGDAVLPRGAIGELCFGGTQVFRGYLNKAELSAAKIITHPSYGRVYRSGDMGILLPDCSILSTGRSDDQVKIRGQRVELGEINSLLLDHEVVRNCVTLLFPRSNNTKTLVSFWVPTTNEGEPFQSLEPTEFRSVILGLFDLLSRQLPSYMIPSHLVPVSCLPMTVQAKIDKRRLQQLFNSSAEGLLFHTAQSYDTGDEPEISSQWGMEVAGILARMLDLPVREVRRTSSFFNLGLDSVSAIRLCNELRMANLGDFSVAVVLKNPTIAHLASVIGTKSSTKRSAKAPATELVNVFKPDQVSQILARYKQRDLRVAKILPCTPLQEAMLSSGQSPSGSAYFNVMVFDIKGDISQLQECWARMVQRHEILRTSFVSTEDSTYAFAQVILEAYQLVWHHHSSEDNLKSRTNQVLSDLLEANKPPVYFALAQEDTSMRLIFCCHHALYDGIAVAILIKEIQDLYLGYELPAPISYEVYLQHMLDQDHTEADRYWTALLKDFEPTFFPNLTCKALKSQGVPASISRRLNIPLSDMRRACQSASVSLLSVVHAAWAKVMHFYTGESDICFGNIVSGRTFPGEELDRLVAPCFNTLPVRVNFDFQRDNSALTSLTHYLNIDTLAYQLTPLRRIQNATLKGGGRLFDTLVILQQPTPPLDLSIWSLEHDLGDMDLPVICEVVQDPTEDILNLVLHYHTSLLSEAEAALVTETFDESFSSIVRHPQASANDTVGLPAHLRAESNMEFQNSSVQKRFLHSGIERIALLHPDRLALDFLHPDGARTTWSFRTLNERANAIAHVLIDHGLGPEDVVPIHMSKSPYFYATMLGVLKAGAAFAPVHPDLPEARKKLMLTELNPKLIMCSDDSLPSRVLTGAKILNVGVIKHHPLANPTNPGLKSSDLAYCLFTSGSTGIPKAVSMEHRAPIQTIESSRNLVPWTSASRLLQYAAVTFDMCYYDCFLAWTFGFALCTAEQTQLLNDLPKVINDLNVDLLDLTPSVAVSLRRSAIPSVKWLYCIGEAMSSNIAKEWDGACVNSYGPTEAAFCTTIHRVSNDTATSIIGKPFPTTSFAVLPPQGDRPLPVLGIGELYIGGAQLARGYLGKSELTDDRFVIKRGHRFYKSGDLVRMLSDGNFDFIGRADDQVKIRGLRVELGEINHVLQDAHPEVTSVTTQILKKDAAAREQLVAFLVLTRQNSETERTELQSKLKSTASKRLPSYMIPQFFLFVEDIPRSMAGKIDKNVLAKIFREFADVTSLPNGNGAYASEHKWTEVEAQVRDVLARLSQTSLESILPTTSIYQLGLDSISAVQIAASLRKICHGLSATDVMKHATCTDLAAFIDQAPSLDLPTAIQFDFDGFERKHKALVLSECDIKGEDVAAIRPCTPLQKGMISQFLANEGAVNMNYLRLQLESGVDPNKLREAWTMTMKIHSILRTGFAHVKDALHPFAMIQYTPNAARLPWGVGSDDDSSQSIDNWLRKIQRRALHKLQSPAWEIRTVQQGGQIYLDIAIFHALFDAQSLQSIFMDVAAAYHGQSLPPPCSLDAVISVILGSSEQDTKGGRCFWTDLGKKINPCRFPNLAPLRYDPTSLEVCTRQSSRSLLDLKSGCREANTTLQAAGIASWLSLLSAYTGEPSVTCGVVLSGRNFEAAEHAVFPCINTVPFTCTATTDRREMLASVMKLNAEVQQNQFIPLNEIQKMMGVPNGALFDTIFAYQKLPGGSNENDIWSVVDERATTEYPLSIELELRRGYLEYRLTFLPHVIPKEQACLILDQLDHMMESFVFHANLNAAETLFHQQLYSITPAREHELPSHPKLLHELVEHTATKHPHRIALEFVSARPDGGRAVNQWTYSELDAEGVRIAQLLIAHGIQPGSLIGVCFEKCAEASFAILGILKAGCAFVAIDPGAPAARKAFIIKDSQAKAVLSMSAQSCRFAADVDVPILNLDEIEWHSLPPTKPLRNRGISPQDRSYCLYTSGTTGTPKGCELTHENAVQALLAFQRLFAGHWNTKSRWLQFASFHFDVSVLEQYWSWSVGICVVSAPRDLIFEDLAKSINSLGITHIDLTPSLAQILHPNDVPNLCEGVFITGGESLKQEILDVWGPKGVIYNGYGPTEATIGCTMYPRVPANGKPSNIGRQFDNVGSFVLQLGSDIPVLRGGVGELCVSGKLVGKGYLNRPELTAERFPYLERFEERVYRTGDMVRILHDGTFDFLGRADDQVKLRGQRLEVGEINSVIKQSGKDISDVSTLVLKHPKQQKEQLVAFTVLGKGSGTEARVLLKNARGILCAKEACHEKLPPYMIPTHFVPLTSMPLNVNNKADGGKLKEIYEALSASDLQKLSATSNEDDEPWPEKDQKIREVLSGTLDVSEESIGKDTSFFELGMDSISVIGVSRAMKQAFFANATASVVMQCPTIRRLSKALSIEHPSSNNLGSVLAAKQAMSAVQHRHKRTVARSLSIETSDIEALAPCTPLQQGMIARYLRSENALYFNNFQFVLHGNINEKKLQMAWKSVYTSTQILRTVFLNTDGGYIQAVIRDSSFSGVIKTVAMEERLVEHLVYLRQRWLDLNHTELRQPFEIHLVTTPKQKLLIVHIFHGLYDGNSIGLIFKNLWDVYNGRKMDNDAPSFHSALAHGPLRVVEGAKRFWQDHLSKATFAPFPVLSDEPAEKATFVTRQLHALTAFESIRRQLNVTAQAIAQACWLSVLQKHIKGTVATGIVVSGRSIDLEGADRIMGPMFNTLPYQPVPQRSESWACAIKRVHEFNVASHPYQHTPLRDITKWCKRSPDQPLFNSLFVYQIKQDDEEWANNEAWEVLDGDAVADYPLAFEVEQKPDDVLKVTLVTQGHISSEQTSNELLDRFEEALRKVLSDPSATLELPVESTGIVENGAYAEAATKKSNSTSDFKWTDDAIKIREDLASICDIESKEIDETTSIFELGLDSIDFIKLSSMLKKRNVDLPVSGIMRGLTIEKMLPNIASKDTQKLQSSSHSNFVARQQKLRDYLEKCEIDMSDIEGVLPLTPLQEAMIAEMVASGYTRYFNYDVLKLDPITDIGKLRDAWTKVVAASPILRTGFVEVDDPELDDSFAQIIHRQPHGFCSHIKVTHEPRFPELFERLRSDTIGTSLSTPPFRVTVVESPNQSYVLMSIAHALYDGWSLGLLHSDVHRAYSNQFAARPSYERTLAEILSASGTNAAGFWQDYLAGTKTSSLPRLPTDLRETGGIVHRHQQDSELALADIFLFAKKSDVSLQAIGQTIFALVLASYTQSLDVIFGSVLSGRDDNHRSQLLFPIMNTVAIRTIIHGTGIAMLRYVQDNLTSIKQWQHYPLRKALSHAGVDGRLFESLFIYQKSLEEGPIEMEKLHTSVEGHSDVEYPICVEMEVVNRQLVWRCALKEEVFDEAGAKQLLYRLDYVLRYMMERPKVPVIHVTTQGASLCGLPAFEEARNCITDDRADIDGEHDENLSNTQTAQTIREVLAAVSKTSEDEITSDMTIFHMGLDSISAIKVSSLLRKQSIVLSVGEMLRAGTVEKMARIVDARVAHSTEGNDDYNSIIRDSLRGLDRAGILKRADIDDANVAELLPVTAGQLYMLSMWLNTKGGNFYPEFTYKLQGSIDIGILQLSWQKLITANPILRTAFLSTDDAQMPYVQIVLKEAENTVIDTTGCTEEEAVVQSRRVALKQPWAHLFASRTLSVWNLKLKIHHALYDGVSLPILMQQLQDICNSVPTPSVDNTFARFIASGCIKLALKEQKSFWTKYLKDTKQVGLSQPSTTPTSRVEEFRPALLQTSSLDATARKHGVSIQTLFLAAYAKLFAAMKNTPSSGDVLIGVYLANRSLPIDGIVSAAIPTVNILPLRISSPLNHNLVESASQIQSDLRDISSPAIAFSSLYEISKWTGVKVDTFVNFVSLPDAEETEKNTAGSSVITMKPTEQWQDLVSRVYAGEDRSSELLNELVNERFNGAYMQGIDVEATIRNGSLDVGVFAPTDMLSLEEGKKLVEDIRRQLESVNFNDS</sequence>
<dbReference type="Pfam" id="PF00501">
    <property type="entry name" value="AMP-binding"/>
    <property type="match status" value="4"/>
</dbReference>
<dbReference type="SUPFAM" id="SSF56801">
    <property type="entry name" value="Acetyl-CoA synthetase-like"/>
    <property type="match status" value="4"/>
</dbReference>
<dbReference type="GO" id="GO:0031169">
    <property type="term" value="P:ferrichrome biosynthetic process"/>
    <property type="evidence" value="ECO:0007669"/>
    <property type="project" value="UniProtKB-ARBA"/>
</dbReference>
<dbReference type="Pfam" id="PF00550">
    <property type="entry name" value="PP-binding"/>
    <property type="match status" value="5"/>
</dbReference>
<comment type="pathway">
    <text evidence="1">Siderophore biosynthesis.</text>
</comment>
<evidence type="ECO:0000256" key="6">
    <source>
        <dbReference type="ARBA" id="ARBA00022737"/>
    </source>
</evidence>
<dbReference type="FunFam" id="3.30.559.30:FF:000030">
    <property type="entry name" value="Hydroxamate-type ferrichrome siderophore peptide synthetase"/>
    <property type="match status" value="1"/>
</dbReference>
<dbReference type="PROSITE" id="PS00012">
    <property type="entry name" value="PHOSPHOPANTETHEINE"/>
    <property type="match status" value="4"/>
</dbReference>
<dbReference type="PROSITE" id="PS00455">
    <property type="entry name" value="AMP_BINDING"/>
    <property type="match status" value="1"/>
</dbReference>
<evidence type="ECO:0000256" key="2">
    <source>
        <dbReference type="ARBA" id="ARBA00006432"/>
    </source>
</evidence>
<dbReference type="PROSITE" id="PS50075">
    <property type="entry name" value="CARRIER"/>
    <property type="match status" value="5"/>
</dbReference>
<evidence type="ECO:0000256" key="7">
    <source>
        <dbReference type="ARBA" id="ARBA00029454"/>
    </source>
</evidence>
<dbReference type="PANTHER" id="PTHR45527:SF1">
    <property type="entry name" value="FATTY ACID SYNTHASE"/>
    <property type="match status" value="1"/>
</dbReference>